<evidence type="ECO:0000313" key="2">
    <source>
        <dbReference type="Proteomes" id="UP000050525"/>
    </source>
</evidence>
<dbReference type="EMBL" id="AKHW03003332">
    <property type="protein sequence ID" value="KYO34772.1"/>
    <property type="molecule type" value="Genomic_DNA"/>
</dbReference>
<gene>
    <name evidence="1" type="ORF">Y1Q_0010514</name>
</gene>
<dbReference type="Proteomes" id="UP000050525">
    <property type="component" value="Unassembled WGS sequence"/>
</dbReference>
<sequence length="75" mass="8437">MPSTATLSRRRGALSRTCSVENLVEFTITEWDFQDQQIRAEDFSCLFYNKDNTEKGGGVINVAVLVHRADNEGDL</sequence>
<proteinExistence type="predicted"/>
<evidence type="ECO:0000313" key="1">
    <source>
        <dbReference type="EMBL" id="KYO34772.1"/>
    </source>
</evidence>
<reference evidence="1 2" key="1">
    <citation type="journal article" date="2012" name="Genome Biol.">
        <title>Sequencing three crocodilian genomes to illuminate the evolution of archosaurs and amniotes.</title>
        <authorList>
            <person name="St John J.A."/>
            <person name="Braun E.L."/>
            <person name="Isberg S.R."/>
            <person name="Miles L.G."/>
            <person name="Chong A.Y."/>
            <person name="Gongora J."/>
            <person name="Dalzell P."/>
            <person name="Moran C."/>
            <person name="Bed'hom B."/>
            <person name="Abzhanov A."/>
            <person name="Burgess S.C."/>
            <person name="Cooksey A.M."/>
            <person name="Castoe T.A."/>
            <person name="Crawford N.G."/>
            <person name="Densmore L.D."/>
            <person name="Drew J.C."/>
            <person name="Edwards S.V."/>
            <person name="Faircloth B.C."/>
            <person name="Fujita M.K."/>
            <person name="Greenwold M.J."/>
            <person name="Hoffmann F.G."/>
            <person name="Howard J.M."/>
            <person name="Iguchi T."/>
            <person name="Janes D.E."/>
            <person name="Khan S.Y."/>
            <person name="Kohno S."/>
            <person name="de Koning A.J."/>
            <person name="Lance S.L."/>
            <person name="McCarthy F.M."/>
            <person name="McCormack J.E."/>
            <person name="Merchant M.E."/>
            <person name="Peterson D.G."/>
            <person name="Pollock D.D."/>
            <person name="Pourmand N."/>
            <person name="Raney B.J."/>
            <person name="Roessler K.A."/>
            <person name="Sanford J.R."/>
            <person name="Sawyer R.H."/>
            <person name="Schmidt C.J."/>
            <person name="Triplett E.W."/>
            <person name="Tuberville T.D."/>
            <person name="Venegas-Anaya M."/>
            <person name="Howard J.T."/>
            <person name="Jarvis E.D."/>
            <person name="Guillette L.J.Jr."/>
            <person name="Glenn T.C."/>
            <person name="Green R.E."/>
            <person name="Ray D.A."/>
        </authorList>
    </citation>
    <scope>NUCLEOTIDE SEQUENCE [LARGE SCALE GENOMIC DNA]</scope>
    <source>
        <strain evidence="1">KSC_2009_1</strain>
    </source>
</reference>
<accession>A0A151ND87</accession>
<keyword evidence="2" id="KW-1185">Reference proteome</keyword>
<name>A0A151ND87_ALLMI</name>
<comment type="caution">
    <text evidence="1">The sequence shown here is derived from an EMBL/GenBank/DDBJ whole genome shotgun (WGS) entry which is preliminary data.</text>
</comment>
<organism evidence="1 2">
    <name type="scientific">Alligator mississippiensis</name>
    <name type="common">American alligator</name>
    <dbReference type="NCBI Taxonomy" id="8496"/>
    <lineage>
        <taxon>Eukaryota</taxon>
        <taxon>Metazoa</taxon>
        <taxon>Chordata</taxon>
        <taxon>Craniata</taxon>
        <taxon>Vertebrata</taxon>
        <taxon>Euteleostomi</taxon>
        <taxon>Archelosauria</taxon>
        <taxon>Archosauria</taxon>
        <taxon>Crocodylia</taxon>
        <taxon>Alligatoridae</taxon>
        <taxon>Alligatorinae</taxon>
        <taxon>Alligator</taxon>
    </lineage>
</organism>
<dbReference type="AlphaFoldDB" id="A0A151ND87"/>
<protein>
    <submittedName>
        <fullName evidence="1">Uncharacterized protein</fullName>
    </submittedName>
</protein>